<proteinExistence type="predicted"/>
<accession>A0A7G9Y8S3</accession>
<sequence>MKPDNEKQTTHIACHINNLTLEAWDKARRSESPDRDTPVKWSQWIREKVDVALNSDVLQQNAPDVSSVEVQELRRENGDLRTRMAALEKREIGISLNRVIDVLQGGEWMKFSDIVQKLIDTEKPATFETLQELAIKFIVECDSTGKKWRLRA</sequence>
<dbReference type="EMBL" id="MT631207">
    <property type="protein sequence ID" value="QNO46594.1"/>
    <property type="molecule type" value="Genomic_DNA"/>
</dbReference>
<dbReference type="EMBL" id="MT630968">
    <property type="protein sequence ID" value="QNO44407.1"/>
    <property type="molecule type" value="Genomic_DNA"/>
</dbReference>
<reference evidence="1" key="1">
    <citation type="submission" date="2020-06" db="EMBL/GenBank/DDBJ databases">
        <title>Unique genomic features of the anaerobic methanotrophic archaea.</title>
        <authorList>
            <person name="Chadwick G.L."/>
            <person name="Skennerton C.T."/>
            <person name="Laso-Perez R."/>
            <person name="Leu A.O."/>
            <person name="Speth D.R."/>
            <person name="Yu H."/>
            <person name="Morgan-Lang C."/>
            <person name="Hatzenpichler R."/>
            <person name="Goudeau D."/>
            <person name="Malmstrom R."/>
            <person name="Brazelton W.J."/>
            <person name="Woyke T."/>
            <person name="Hallam S.J."/>
            <person name="Tyson G.W."/>
            <person name="Wegener G."/>
            <person name="Boetius A."/>
            <person name="Orphan V."/>
        </authorList>
    </citation>
    <scope>NUCLEOTIDE SEQUENCE</scope>
</reference>
<dbReference type="EMBL" id="MT631026">
    <property type="protein sequence ID" value="QNO44854.1"/>
    <property type="molecule type" value="Genomic_DNA"/>
</dbReference>
<evidence type="ECO:0000313" key="1">
    <source>
        <dbReference type="EMBL" id="QNO44407.1"/>
    </source>
</evidence>
<name>A0A7G9Y8S3_9EURY</name>
<dbReference type="AlphaFoldDB" id="A0A7G9Y8S3"/>
<protein>
    <submittedName>
        <fullName evidence="1">Uncharacterized protein</fullName>
    </submittedName>
</protein>
<gene>
    <name evidence="2" type="ORF">FAKCBEAI_00005</name>
    <name evidence="1" type="ORF">MNGCOGGK_00001</name>
    <name evidence="3" type="ORF">PMHFAMMB_00005</name>
</gene>
<organism evidence="1">
    <name type="scientific">Candidatus Methanogaster sp. ANME-2c ERB4</name>
    <dbReference type="NCBI Taxonomy" id="2759911"/>
    <lineage>
        <taxon>Archaea</taxon>
        <taxon>Methanobacteriati</taxon>
        <taxon>Methanobacteriota</taxon>
        <taxon>Stenosarchaea group</taxon>
        <taxon>Methanomicrobia</taxon>
        <taxon>Methanosarcinales</taxon>
        <taxon>ANME-2 cluster</taxon>
        <taxon>Candidatus Methanogasteraceae</taxon>
        <taxon>Candidatus Methanogaster</taxon>
    </lineage>
</organism>
<evidence type="ECO:0000313" key="2">
    <source>
        <dbReference type="EMBL" id="QNO44854.1"/>
    </source>
</evidence>
<evidence type="ECO:0000313" key="3">
    <source>
        <dbReference type="EMBL" id="QNO46594.1"/>
    </source>
</evidence>